<feature type="transmembrane region" description="Helical" evidence="1">
    <location>
        <begin position="162"/>
        <end position="186"/>
    </location>
</feature>
<feature type="transmembrane region" description="Helical" evidence="1">
    <location>
        <begin position="131"/>
        <end position="156"/>
    </location>
</feature>
<evidence type="ECO:0000313" key="2">
    <source>
        <dbReference type="EMBL" id="KAK2701527.1"/>
    </source>
</evidence>
<gene>
    <name evidence="2" type="ORF">QYM36_019827</name>
</gene>
<evidence type="ECO:0000313" key="3">
    <source>
        <dbReference type="Proteomes" id="UP001187531"/>
    </source>
</evidence>
<sequence length="201" mass="23119">HLDIKTENHSPLQGIIRSAAPRILYEKSRPQFRYRHVDEKLLLRVPCLLEPSTVNHEKEFQQRKPLKFSMGYSRNWINSVCGEAMWCDSRIYEKRTLNKLKMISFDDTTPEGQDIFDLQRMTCKISNNMKLILATTIVIVVNPFKFMVDVLLHASVANTAEFLVQCVAVYAGTSYLQTLATLLLAIQTKCILIAQNSVIWL</sequence>
<organism evidence="2 3">
    <name type="scientific">Artemia franciscana</name>
    <name type="common">Brine shrimp</name>
    <name type="synonym">Artemia sanfranciscana</name>
    <dbReference type="NCBI Taxonomy" id="6661"/>
    <lineage>
        <taxon>Eukaryota</taxon>
        <taxon>Metazoa</taxon>
        <taxon>Ecdysozoa</taxon>
        <taxon>Arthropoda</taxon>
        <taxon>Crustacea</taxon>
        <taxon>Branchiopoda</taxon>
        <taxon>Anostraca</taxon>
        <taxon>Artemiidae</taxon>
        <taxon>Artemia</taxon>
    </lineage>
</organism>
<evidence type="ECO:0000256" key="1">
    <source>
        <dbReference type="SAM" id="Phobius"/>
    </source>
</evidence>
<name>A0AA88H9X2_ARTSF</name>
<keyword evidence="1" id="KW-0812">Transmembrane</keyword>
<protein>
    <submittedName>
        <fullName evidence="2">Uncharacterized protein</fullName>
    </submittedName>
</protein>
<reference evidence="2" key="1">
    <citation type="submission" date="2023-07" db="EMBL/GenBank/DDBJ databases">
        <title>Chromosome-level genome assembly of Artemia franciscana.</title>
        <authorList>
            <person name="Jo E."/>
        </authorList>
    </citation>
    <scope>NUCLEOTIDE SEQUENCE</scope>
    <source>
        <tissue evidence="2">Whole body</tissue>
    </source>
</reference>
<dbReference type="Proteomes" id="UP001187531">
    <property type="component" value="Unassembled WGS sequence"/>
</dbReference>
<comment type="caution">
    <text evidence="2">The sequence shown here is derived from an EMBL/GenBank/DDBJ whole genome shotgun (WGS) entry which is preliminary data.</text>
</comment>
<dbReference type="AlphaFoldDB" id="A0AA88H9X2"/>
<dbReference type="EMBL" id="JAVRJZ010004083">
    <property type="protein sequence ID" value="KAK2701527.1"/>
    <property type="molecule type" value="Genomic_DNA"/>
</dbReference>
<keyword evidence="1" id="KW-0472">Membrane</keyword>
<keyword evidence="3" id="KW-1185">Reference proteome</keyword>
<feature type="non-terminal residue" evidence="2">
    <location>
        <position position="201"/>
    </location>
</feature>
<proteinExistence type="predicted"/>
<keyword evidence="1" id="KW-1133">Transmembrane helix</keyword>
<accession>A0AA88H9X2</accession>